<evidence type="ECO:0000256" key="2">
    <source>
        <dbReference type="ARBA" id="ARBA00022649"/>
    </source>
</evidence>
<dbReference type="SUPFAM" id="SSF81301">
    <property type="entry name" value="Nucleotidyltransferase"/>
    <property type="match status" value="1"/>
</dbReference>
<dbReference type="PANTHER" id="PTHR33571:SF12">
    <property type="entry name" value="BSL3053 PROTEIN"/>
    <property type="match status" value="1"/>
</dbReference>
<dbReference type="CDD" id="cd05403">
    <property type="entry name" value="NT_KNTase_like"/>
    <property type="match status" value="1"/>
</dbReference>
<dbReference type="PROSITE" id="PS50943">
    <property type="entry name" value="HTH_CROC1"/>
    <property type="match status" value="1"/>
</dbReference>
<gene>
    <name evidence="11" type="ORF">G1H11_21115</name>
</gene>
<accession>A0A6N9YS00</accession>
<evidence type="ECO:0000256" key="5">
    <source>
        <dbReference type="ARBA" id="ARBA00022723"/>
    </source>
</evidence>
<sequence length="164" mass="17697">MLREARQKAGLSQVELARLAGVTQSVVSAYESGRRQPALPTLARLVEATGQDVDVVLRPRATSSDQPRGLLGSKVHRHRAELLRAAAKYGASNVRLFGSVARGEDTANSDVDLMADFSDGPSLFTLARLQRELESILGARVDIVPASDLKPKVRAEVERDVVAL</sequence>
<keyword evidence="8" id="KW-0460">Magnesium</keyword>
<dbReference type="InterPro" id="IPR010982">
    <property type="entry name" value="Lambda_DNA-bd_dom_sf"/>
</dbReference>
<evidence type="ECO:0000313" key="11">
    <source>
        <dbReference type="EMBL" id="NED97803.1"/>
    </source>
</evidence>
<dbReference type="EMBL" id="JAAGOB010000014">
    <property type="protein sequence ID" value="NED97803.1"/>
    <property type="molecule type" value="Genomic_DNA"/>
</dbReference>
<dbReference type="CDD" id="cd00093">
    <property type="entry name" value="HTH_XRE"/>
    <property type="match status" value="1"/>
</dbReference>
<dbReference type="Pfam" id="PF01909">
    <property type="entry name" value="NTP_transf_2"/>
    <property type="match status" value="1"/>
</dbReference>
<dbReference type="InterPro" id="IPR001387">
    <property type="entry name" value="Cro/C1-type_HTH"/>
</dbReference>
<keyword evidence="4" id="KW-0548">Nucleotidyltransferase</keyword>
<keyword evidence="3" id="KW-0808">Transferase</keyword>
<keyword evidence="2" id="KW-1277">Toxin-antitoxin system</keyword>
<evidence type="ECO:0000313" key="12">
    <source>
        <dbReference type="Proteomes" id="UP000469185"/>
    </source>
</evidence>
<feature type="domain" description="HTH cro/C1-type" evidence="10">
    <location>
        <begin position="2"/>
        <end position="56"/>
    </location>
</feature>
<evidence type="ECO:0000256" key="7">
    <source>
        <dbReference type="ARBA" id="ARBA00022840"/>
    </source>
</evidence>
<evidence type="ECO:0000256" key="8">
    <source>
        <dbReference type="ARBA" id="ARBA00022842"/>
    </source>
</evidence>
<dbReference type="InterPro" id="IPR002934">
    <property type="entry name" value="Polymerase_NTP_transf_dom"/>
</dbReference>
<keyword evidence="6" id="KW-0547">Nucleotide-binding</keyword>
<proteinExistence type="inferred from homology"/>
<evidence type="ECO:0000256" key="6">
    <source>
        <dbReference type="ARBA" id="ARBA00022741"/>
    </source>
</evidence>
<dbReference type="GO" id="GO:0046872">
    <property type="term" value="F:metal ion binding"/>
    <property type="evidence" value="ECO:0007669"/>
    <property type="project" value="UniProtKB-KW"/>
</dbReference>
<dbReference type="SUPFAM" id="SSF47413">
    <property type="entry name" value="lambda repressor-like DNA-binding domains"/>
    <property type="match status" value="1"/>
</dbReference>
<dbReference type="InterPro" id="IPR052038">
    <property type="entry name" value="Type-VII_TA_antitoxin"/>
</dbReference>
<evidence type="ECO:0000256" key="4">
    <source>
        <dbReference type="ARBA" id="ARBA00022695"/>
    </source>
</evidence>
<evidence type="ECO:0000256" key="9">
    <source>
        <dbReference type="ARBA" id="ARBA00038276"/>
    </source>
</evidence>
<dbReference type="Gene3D" id="3.30.460.10">
    <property type="entry name" value="Beta Polymerase, domain 2"/>
    <property type="match status" value="1"/>
</dbReference>
<keyword evidence="7" id="KW-0067">ATP-binding</keyword>
<evidence type="ECO:0000259" key="10">
    <source>
        <dbReference type="PROSITE" id="PS50943"/>
    </source>
</evidence>
<reference evidence="11 12" key="1">
    <citation type="submission" date="2020-02" db="EMBL/GenBank/DDBJ databases">
        <authorList>
            <person name="Li X.-J."/>
            <person name="Feng X.-M."/>
        </authorList>
    </citation>
    <scope>NUCLEOTIDE SEQUENCE [LARGE SCALE GENOMIC DNA]</scope>
    <source>
        <strain evidence="11 12">CGMCC 4.7225</strain>
    </source>
</reference>
<comment type="caution">
    <text evidence="11">The sequence shown here is derived from an EMBL/GenBank/DDBJ whole genome shotgun (WGS) entry which is preliminary data.</text>
</comment>
<dbReference type="AlphaFoldDB" id="A0A6N9YS00"/>
<dbReference type="GO" id="GO:0003677">
    <property type="term" value="F:DNA binding"/>
    <property type="evidence" value="ECO:0007669"/>
    <property type="project" value="InterPro"/>
</dbReference>
<keyword evidence="12" id="KW-1185">Reference proteome</keyword>
<dbReference type="SMART" id="SM00530">
    <property type="entry name" value="HTH_XRE"/>
    <property type="match status" value="1"/>
</dbReference>
<organism evidence="11 12">
    <name type="scientific">Phytoactinopolyspora alkaliphila</name>
    <dbReference type="NCBI Taxonomy" id="1783498"/>
    <lineage>
        <taxon>Bacteria</taxon>
        <taxon>Bacillati</taxon>
        <taxon>Actinomycetota</taxon>
        <taxon>Actinomycetes</taxon>
        <taxon>Jiangellales</taxon>
        <taxon>Jiangellaceae</taxon>
        <taxon>Phytoactinopolyspora</taxon>
    </lineage>
</organism>
<dbReference type="GO" id="GO:0005524">
    <property type="term" value="F:ATP binding"/>
    <property type="evidence" value="ECO:0007669"/>
    <property type="project" value="UniProtKB-KW"/>
</dbReference>
<dbReference type="Gene3D" id="1.10.260.40">
    <property type="entry name" value="lambda repressor-like DNA-binding domains"/>
    <property type="match status" value="1"/>
</dbReference>
<keyword evidence="5" id="KW-0479">Metal-binding</keyword>
<evidence type="ECO:0000256" key="1">
    <source>
        <dbReference type="ARBA" id="ARBA00001946"/>
    </source>
</evidence>
<dbReference type="GO" id="GO:0016779">
    <property type="term" value="F:nucleotidyltransferase activity"/>
    <property type="evidence" value="ECO:0007669"/>
    <property type="project" value="UniProtKB-KW"/>
</dbReference>
<evidence type="ECO:0000256" key="3">
    <source>
        <dbReference type="ARBA" id="ARBA00022679"/>
    </source>
</evidence>
<dbReference type="Pfam" id="PF01381">
    <property type="entry name" value="HTH_3"/>
    <property type="match status" value="1"/>
</dbReference>
<name>A0A6N9YS00_9ACTN</name>
<protein>
    <submittedName>
        <fullName evidence="11">Helix-turn-helix domain-containing protein</fullName>
    </submittedName>
</protein>
<dbReference type="InterPro" id="IPR043519">
    <property type="entry name" value="NT_sf"/>
</dbReference>
<comment type="cofactor">
    <cofactor evidence="1">
        <name>Mg(2+)</name>
        <dbReference type="ChEBI" id="CHEBI:18420"/>
    </cofactor>
</comment>
<comment type="similarity">
    <text evidence="9">Belongs to the MntA antitoxin family.</text>
</comment>
<dbReference type="Proteomes" id="UP000469185">
    <property type="component" value="Unassembled WGS sequence"/>
</dbReference>
<dbReference type="PANTHER" id="PTHR33571">
    <property type="entry name" value="SSL8005 PROTEIN"/>
    <property type="match status" value="1"/>
</dbReference>